<dbReference type="GO" id="GO:0003779">
    <property type="term" value="F:actin binding"/>
    <property type="evidence" value="ECO:0007669"/>
    <property type="project" value="UniProtKB-KW"/>
</dbReference>
<sequence>MTRGFATIKPECEETFDAVKETDALNFVIYEASAHDKTISVAESGKYQKYEEFLSHFKDDAPRYAVVDFAYDSPTAGDAPRHKLVFITWVPETASIHDKSYYTSNKDHLYRSLDDISLHVQASKSEELAHAASPLSQADPDIIIRTMDPHYTG</sequence>
<organism evidence="7 8">
    <name type="scientific">Penicillium subrubescens</name>
    <dbReference type="NCBI Taxonomy" id="1316194"/>
    <lineage>
        <taxon>Eukaryota</taxon>
        <taxon>Fungi</taxon>
        <taxon>Dikarya</taxon>
        <taxon>Ascomycota</taxon>
        <taxon>Pezizomycotina</taxon>
        <taxon>Eurotiomycetes</taxon>
        <taxon>Eurotiomycetidae</taxon>
        <taxon>Eurotiales</taxon>
        <taxon>Aspergillaceae</taxon>
        <taxon>Penicillium</taxon>
    </lineage>
</organism>
<accession>A0A1Q5TG54</accession>
<dbReference type="EMBL" id="MNBE01000664">
    <property type="protein sequence ID" value="OKO99209.1"/>
    <property type="molecule type" value="Genomic_DNA"/>
</dbReference>
<dbReference type="PROSITE" id="PS51263">
    <property type="entry name" value="ADF_H"/>
    <property type="match status" value="1"/>
</dbReference>
<evidence type="ECO:0000256" key="1">
    <source>
        <dbReference type="ARBA" id="ARBA00004109"/>
    </source>
</evidence>
<proteinExistence type="inferred from homology"/>
<comment type="similarity">
    <text evidence="2">Belongs to the actin-binding proteins ADF family.</text>
</comment>
<keyword evidence="4" id="KW-0009">Actin-binding</keyword>
<evidence type="ECO:0000313" key="7">
    <source>
        <dbReference type="EMBL" id="OKO99209.1"/>
    </source>
</evidence>
<dbReference type="STRING" id="1316194.A0A1Q5TG54"/>
<dbReference type="GO" id="GO:0030042">
    <property type="term" value="P:actin filament depolymerization"/>
    <property type="evidence" value="ECO:0007669"/>
    <property type="project" value="InterPro"/>
</dbReference>
<dbReference type="SUPFAM" id="SSF55753">
    <property type="entry name" value="Actin depolymerizing proteins"/>
    <property type="match status" value="1"/>
</dbReference>
<dbReference type="InterPro" id="IPR002108">
    <property type="entry name" value="ADF-H"/>
</dbReference>
<feature type="domain" description="ADF-H" evidence="6">
    <location>
        <begin position="4"/>
        <end position="138"/>
    </location>
</feature>
<dbReference type="InterPro" id="IPR017904">
    <property type="entry name" value="ADF/Cofilin"/>
</dbReference>
<comment type="subcellular location">
    <subcellularLocation>
        <location evidence="1">Nucleus matrix</location>
    </subcellularLocation>
</comment>
<evidence type="ECO:0000256" key="2">
    <source>
        <dbReference type="ARBA" id="ARBA00006844"/>
    </source>
</evidence>
<dbReference type="PANTHER" id="PTHR11913">
    <property type="entry name" value="COFILIN-RELATED"/>
    <property type="match status" value="1"/>
</dbReference>
<dbReference type="InterPro" id="IPR029006">
    <property type="entry name" value="ADF-H/Gelsolin-like_dom_sf"/>
</dbReference>
<dbReference type="Pfam" id="PF00241">
    <property type="entry name" value="Cofilin_ADF"/>
    <property type="match status" value="1"/>
</dbReference>
<evidence type="ECO:0000313" key="8">
    <source>
        <dbReference type="Proteomes" id="UP000186955"/>
    </source>
</evidence>
<dbReference type="Gene3D" id="3.40.20.10">
    <property type="entry name" value="Severin"/>
    <property type="match status" value="1"/>
</dbReference>
<reference evidence="7 8" key="1">
    <citation type="submission" date="2016-10" db="EMBL/GenBank/DDBJ databases">
        <title>Genome sequence of the ascomycete fungus Penicillium subrubescens.</title>
        <authorList>
            <person name="De Vries R.P."/>
            <person name="Peng M."/>
            <person name="Dilokpimol A."/>
            <person name="Hilden K."/>
            <person name="Makela M.R."/>
            <person name="Grigoriev I."/>
            <person name="Riley R."/>
            <person name="Granchi Z."/>
        </authorList>
    </citation>
    <scope>NUCLEOTIDE SEQUENCE [LARGE SCALE GENOMIC DNA]</scope>
    <source>
        <strain evidence="7 8">CBS 132785</strain>
    </source>
</reference>
<dbReference type="Proteomes" id="UP000186955">
    <property type="component" value="Unassembled WGS sequence"/>
</dbReference>
<dbReference type="SMART" id="SM00102">
    <property type="entry name" value="ADF"/>
    <property type="match status" value="1"/>
</dbReference>
<evidence type="ECO:0000256" key="3">
    <source>
        <dbReference type="ARBA" id="ARBA00015630"/>
    </source>
</evidence>
<gene>
    <name evidence="7" type="ORF">PENSUB_8596</name>
</gene>
<dbReference type="CDD" id="cd11286">
    <property type="entry name" value="ADF_cofilin_like"/>
    <property type="match status" value="1"/>
</dbReference>
<keyword evidence="8" id="KW-1185">Reference proteome</keyword>
<dbReference type="GO" id="GO:0015629">
    <property type="term" value="C:actin cytoskeleton"/>
    <property type="evidence" value="ECO:0007669"/>
    <property type="project" value="InterPro"/>
</dbReference>
<evidence type="ECO:0000259" key="6">
    <source>
        <dbReference type="PROSITE" id="PS51263"/>
    </source>
</evidence>
<name>A0A1Q5TG54_9EURO</name>
<protein>
    <recommendedName>
        <fullName evidence="3">Cofilin</fullName>
    </recommendedName>
    <alternativeName>
        <fullName evidence="5">Actin-depolymerizing factor 1</fullName>
    </alternativeName>
</protein>
<dbReference type="GO" id="GO:0016363">
    <property type="term" value="C:nuclear matrix"/>
    <property type="evidence" value="ECO:0007669"/>
    <property type="project" value="UniProtKB-SubCell"/>
</dbReference>
<comment type="caution">
    <text evidence="7">The sequence shown here is derived from an EMBL/GenBank/DDBJ whole genome shotgun (WGS) entry which is preliminary data.</text>
</comment>
<dbReference type="AlphaFoldDB" id="A0A1Q5TG54"/>
<evidence type="ECO:0000256" key="5">
    <source>
        <dbReference type="ARBA" id="ARBA00032427"/>
    </source>
</evidence>
<evidence type="ECO:0000256" key="4">
    <source>
        <dbReference type="ARBA" id="ARBA00023203"/>
    </source>
</evidence>